<evidence type="ECO:0000256" key="7">
    <source>
        <dbReference type="SAM" id="MobiDB-lite"/>
    </source>
</evidence>
<sequence>MDSSLITLLLFNNTIQPELMRSVHVYRECDGGEKEVEREFVFSENGSYVEMKATPILRLLKSFVCEEIFEGYKNGVWLCVFAFHAYNVPQFSHIPTFLLVTRNPKLQAIPNLLNDLHMIYKLEPKKEQKSTPESSASEELKGNNNDFQPPKKVLPVLNQDLNCLPYEEDEAELLDDETDFGSSAGFLGKKKRAASDHVAKITLSDLAKYFDMPIAEASNNLNVGLTVLKRKCREFGIPRWPHRKIKSLDSLIHDLQEEAKHQEMEDKDAAMAVIRRQKMLESEKENIEKRPFMDIQIETKRFRQDIFKRRHRARVIEKQNLQLQAPKPSN</sequence>
<evidence type="ECO:0000256" key="3">
    <source>
        <dbReference type="ARBA" id="ARBA00023054"/>
    </source>
</evidence>
<evidence type="ECO:0000313" key="10">
    <source>
        <dbReference type="EMBL" id="RHN54445.1"/>
    </source>
</evidence>
<comment type="function">
    <text evidence="1">Putative transcription factor.</text>
</comment>
<dbReference type="AlphaFoldDB" id="G7K041"/>
<keyword evidence="12" id="KW-1185">Reference proteome</keyword>
<keyword evidence="4" id="KW-0238">DNA-binding</keyword>
<feature type="compositionally biased region" description="Polar residues" evidence="7">
    <location>
        <begin position="131"/>
        <end position="147"/>
    </location>
</feature>
<dbReference type="eggNOG" id="ENOG502QSPQ">
    <property type="taxonomic scope" value="Eukaryota"/>
</dbReference>
<dbReference type="KEGG" id="mtr:11426252"/>
<dbReference type="STRING" id="3880.G7K041"/>
<feature type="region of interest" description="Disordered" evidence="7">
    <location>
        <begin position="124"/>
        <end position="152"/>
    </location>
</feature>
<dbReference type="PANTHER" id="PTHR46373">
    <property type="entry name" value="PROTEIN RKD4"/>
    <property type="match status" value="1"/>
</dbReference>
<dbReference type="OrthoDB" id="6270329at2759"/>
<name>G7K041_MEDTR</name>
<dbReference type="InterPro" id="IPR044607">
    <property type="entry name" value="RKD-like"/>
</dbReference>
<keyword evidence="2" id="KW-0805">Transcription regulation</keyword>
<evidence type="ECO:0000256" key="5">
    <source>
        <dbReference type="ARBA" id="ARBA00023163"/>
    </source>
</evidence>
<dbReference type="Pfam" id="PF02042">
    <property type="entry name" value="RWP-RK"/>
    <property type="match status" value="1"/>
</dbReference>
<keyword evidence="5" id="KW-0804">Transcription</keyword>
<evidence type="ECO:0000313" key="12">
    <source>
        <dbReference type="Proteomes" id="UP000002051"/>
    </source>
</evidence>
<feature type="domain" description="RWP-RK" evidence="8">
    <location>
        <begin position="183"/>
        <end position="268"/>
    </location>
</feature>
<dbReference type="InterPro" id="IPR003035">
    <property type="entry name" value="RWP-RK_dom"/>
</dbReference>
<proteinExistence type="predicted"/>
<evidence type="ECO:0000256" key="6">
    <source>
        <dbReference type="ARBA" id="ARBA00023242"/>
    </source>
</evidence>
<dbReference type="GO" id="GO:0003677">
    <property type="term" value="F:DNA binding"/>
    <property type="evidence" value="ECO:0007669"/>
    <property type="project" value="UniProtKB-KW"/>
</dbReference>
<accession>G7K041</accession>
<evidence type="ECO:0000259" key="8">
    <source>
        <dbReference type="PROSITE" id="PS51519"/>
    </source>
</evidence>
<evidence type="ECO:0000313" key="9">
    <source>
        <dbReference type="EMBL" id="AES95308.1"/>
    </source>
</evidence>
<reference evidence="10" key="5">
    <citation type="journal article" date="2018" name="Nat. Plants">
        <title>Whole-genome landscape of Medicago truncatula symbiotic genes.</title>
        <authorList>
            <person name="Pecrix Y."/>
            <person name="Gamas P."/>
            <person name="Carrere S."/>
        </authorList>
    </citation>
    <scope>NUCLEOTIDE SEQUENCE</scope>
    <source>
        <tissue evidence="10">Leaves</tissue>
    </source>
</reference>
<keyword evidence="3" id="KW-0175">Coiled coil</keyword>
<reference evidence="13" key="4">
    <citation type="journal article" date="2018" name="Nat. Plants">
        <title>Whole-genome landscape of Medicago truncatula symbiotic genes.</title>
        <authorList>
            <person name="Pecrix Y."/>
            <person name="Staton S.E."/>
            <person name="Sallet E."/>
            <person name="Lelandais-Briere C."/>
            <person name="Moreau S."/>
            <person name="Carrere S."/>
            <person name="Blein T."/>
            <person name="Jardinaud M.F."/>
            <person name="Latrasse D."/>
            <person name="Zouine M."/>
            <person name="Zahm M."/>
            <person name="Kreplak J."/>
            <person name="Mayjonade B."/>
            <person name="Satge C."/>
            <person name="Perez M."/>
            <person name="Cauet S."/>
            <person name="Marande W."/>
            <person name="Chantry-Darmon C."/>
            <person name="Lopez-Roques C."/>
            <person name="Bouchez O."/>
            <person name="Berard A."/>
            <person name="Debelle F."/>
            <person name="Munos S."/>
            <person name="Bendahmane A."/>
            <person name="Berges H."/>
            <person name="Niebel A."/>
            <person name="Buitink J."/>
            <person name="Frugier F."/>
            <person name="Benhamed M."/>
            <person name="Crespi M."/>
            <person name="Gouzy J."/>
            <person name="Gamas P."/>
        </authorList>
    </citation>
    <scope>NUCLEOTIDE SEQUENCE [LARGE SCALE GENOMIC DNA]</scope>
    <source>
        <strain evidence="13">cv. Jemalong A17</strain>
    </source>
</reference>
<dbReference type="HOGENOM" id="CLU_073979_0_0_1"/>
<evidence type="ECO:0000313" key="11">
    <source>
        <dbReference type="EnsemblPlants" id="AES95308"/>
    </source>
</evidence>
<organism evidence="9 12">
    <name type="scientific">Medicago truncatula</name>
    <name type="common">Barrel medic</name>
    <name type="synonym">Medicago tribuloides</name>
    <dbReference type="NCBI Taxonomy" id="3880"/>
    <lineage>
        <taxon>Eukaryota</taxon>
        <taxon>Viridiplantae</taxon>
        <taxon>Streptophyta</taxon>
        <taxon>Embryophyta</taxon>
        <taxon>Tracheophyta</taxon>
        <taxon>Spermatophyta</taxon>
        <taxon>Magnoliopsida</taxon>
        <taxon>eudicotyledons</taxon>
        <taxon>Gunneridae</taxon>
        <taxon>Pentapetalae</taxon>
        <taxon>rosids</taxon>
        <taxon>fabids</taxon>
        <taxon>Fabales</taxon>
        <taxon>Fabaceae</taxon>
        <taxon>Papilionoideae</taxon>
        <taxon>50 kb inversion clade</taxon>
        <taxon>NPAAA clade</taxon>
        <taxon>Hologalegina</taxon>
        <taxon>IRL clade</taxon>
        <taxon>Trifolieae</taxon>
        <taxon>Medicago</taxon>
    </lineage>
</organism>
<dbReference type="EMBL" id="PSQE01000005">
    <property type="protein sequence ID" value="RHN54445.1"/>
    <property type="molecule type" value="Genomic_DNA"/>
</dbReference>
<dbReference type="PaxDb" id="3880-AES95308"/>
<reference evidence="9 12" key="2">
    <citation type="journal article" date="2014" name="BMC Genomics">
        <title>An improved genome release (version Mt4.0) for the model legume Medicago truncatula.</title>
        <authorList>
            <person name="Tang H."/>
            <person name="Krishnakumar V."/>
            <person name="Bidwell S."/>
            <person name="Rosen B."/>
            <person name="Chan A."/>
            <person name="Zhou S."/>
            <person name="Gentzbittel L."/>
            <person name="Childs K.L."/>
            <person name="Yandell M."/>
            <person name="Gundlach H."/>
            <person name="Mayer K.F."/>
            <person name="Schwartz D.C."/>
            <person name="Town C.D."/>
        </authorList>
    </citation>
    <scope>GENOME REANNOTATION</scope>
    <source>
        <strain evidence="11 12">cv. Jemalong A17</strain>
    </source>
</reference>
<protein>
    <submittedName>
        <fullName evidence="9">Plant regulator RWP-RK family protein</fullName>
    </submittedName>
    <submittedName>
        <fullName evidence="10">Putative transcription factor Nin-like family</fullName>
    </submittedName>
</protein>
<dbReference type="EMBL" id="CM001221">
    <property type="protein sequence ID" value="AES95308.1"/>
    <property type="molecule type" value="Genomic_DNA"/>
</dbReference>
<evidence type="ECO:0000256" key="4">
    <source>
        <dbReference type="ARBA" id="ARBA00023125"/>
    </source>
</evidence>
<dbReference type="PANTHER" id="PTHR46373:SF12">
    <property type="entry name" value="PROTEIN RKD5"/>
    <property type="match status" value="1"/>
</dbReference>
<keyword evidence="6" id="KW-0539">Nucleus</keyword>
<dbReference type="EnsemblPlants" id="AES95308">
    <property type="protein sequence ID" value="AES95308"/>
    <property type="gene ID" value="MTR_5g024070"/>
</dbReference>
<reference evidence="9 12" key="1">
    <citation type="journal article" date="2011" name="Nature">
        <title>The Medicago genome provides insight into the evolution of rhizobial symbioses.</title>
        <authorList>
            <person name="Young N.D."/>
            <person name="Debelle F."/>
            <person name="Oldroyd G.E."/>
            <person name="Geurts R."/>
            <person name="Cannon S.B."/>
            <person name="Udvardi M.K."/>
            <person name="Benedito V.A."/>
            <person name="Mayer K.F."/>
            <person name="Gouzy J."/>
            <person name="Schoof H."/>
            <person name="Van de Peer Y."/>
            <person name="Proost S."/>
            <person name="Cook D.R."/>
            <person name="Meyers B.C."/>
            <person name="Spannagl M."/>
            <person name="Cheung F."/>
            <person name="De Mita S."/>
            <person name="Krishnakumar V."/>
            <person name="Gundlach H."/>
            <person name="Zhou S."/>
            <person name="Mudge J."/>
            <person name="Bharti A.K."/>
            <person name="Murray J.D."/>
            <person name="Naoumkina M.A."/>
            <person name="Rosen B."/>
            <person name="Silverstein K.A."/>
            <person name="Tang H."/>
            <person name="Rombauts S."/>
            <person name="Zhao P.X."/>
            <person name="Zhou P."/>
            <person name="Barbe V."/>
            <person name="Bardou P."/>
            <person name="Bechner M."/>
            <person name="Bellec A."/>
            <person name="Berger A."/>
            <person name="Berges H."/>
            <person name="Bidwell S."/>
            <person name="Bisseling T."/>
            <person name="Choisne N."/>
            <person name="Couloux A."/>
            <person name="Denny R."/>
            <person name="Deshpande S."/>
            <person name="Dai X."/>
            <person name="Doyle J.J."/>
            <person name="Dudez A.M."/>
            <person name="Farmer A.D."/>
            <person name="Fouteau S."/>
            <person name="Franken C."/>
            <person name="Gibelin C."/>
            <person name="Gish J."/>
            <person name="Goldstein S."/>
            <person name="Gonzalez A.J."/>
            <person name="Green P.J."/>
            <person name="Hallab A."/>
            <person name="Hartog M."/>
            <person name="Hua A."/>
            <person name="Humphray S.J."/>
            <person name="Jeong D.H."/>
            <person name="Jing Y."/>
            <person name="Jocker A."/>
            <person name="Kenton S.M."/>
            <person name="Kim D.J."/>
            <person name="Klee K."/>
            <person name="Lai H."/>
            <person name="Lang C."/>
            <person name="Lin S."/>
            <person name="Macmil S.L."/>
            <person name="Magdelenat G."/>
            <person name="Matthews L."/>
            <person name="McCorrison J."/>
            <person name="Monaghan E.L."/>
            <person name="Mun J.H."/>
            <person name="Najar F.Z."/>
            <person name="Nicholson C."/>
            <person name="Noirot C."/>
            <person name="O'Bleness M."/>
            <person name="Paule C.R."/>
            <person name="Poulain J."/>
            <person name="Prion F."/>
            <person name="Qin B."/>
            <person name="Qu C."/>
            <person name="Retzel E.F."/>
            <person name="Riddle C."/>
            <person name="Sallet E."/>
            <person name="Samain S."/>
            <person name="Samson N."/>
            <person name="Sanders I."/>
            <person name="Saurat O."/>
            <person name="Scarpelli C."/>
            <person name="Schiex T."/>
            <person name="Segurens B."/>
            <person name="Severin A.J."/>
            <person name="Sherrier D.J."/>
            <person name="Shi R."/>
            <person name="Sims S."/>
            <person name="Singer S.R."/>
            <person name="Sinharoy S."/>
            <person name="Sterck L."/>
            <person name="Viollet A."/>
            <person name="Wang B.B."/>
            <person name="Wang K."/>
            <person name="Wang M."/>
            <person name="Wang X."/>
            <person name="Warfsmann J."/>
            <person name="Weissenbach J."/>
            <person name="White D.D."/>
            <person name="White J.D."/>
            <person name="Wiley G.B."/>
            <person name="Wincker P."/>
            <person name="Xing Y."/>
            <person name="Yang L."/>
            <person name="Yao Z."/>
            <person name="Ying F."/>
            <person name="Zhai J."/>
            <person name="Zhou L."/>
            <person name="Zuber A."/>
            <person name="Denarie J."/>
            <person name="Dixon R.A."/>
            <person name="May G.D."/>
            <person name="Schwartz D.C."/>
            <person name="Rogers J."/>
            <person name="Quetier F."/>
            <person name="Town C.D."/>
            <person name="Roe B.A."/>
        </authorList>
    </citation>
    <scope>NUCLEOTIDE SEQUENCE [LARGE SCALE GENOMIC DNA]</scope>
    <source>
        <strain evidence="9">A17</strain>
        <strain evidence="11 12">cv. Jemalong A17</strain>
    </source>
</reference>
<reference evidence="11" key="3">
    <citation type="submission" date="2015-04" db="UniProtKB">
        <authorList>
            <consortium name="EnsemblPlants"/>
        </authorList>
    </citation>
    <scope>IDENTIFICATION</scope>
    <source>
        <strain evidence="11">cv. Jemalong A17</strain>
    </source>
</reference>
<dbReference type="PROSITE" id="PS51519">
    <property type="entry name" value="RWP_RK"/>
    <property type="match status" value="1"/>
</dbReference>
<dbReference type="Gramene" id="rna29487">
    <property type="protein sequence ID" value="RHN54445.1"/>
    <property type="gene ID" value="gene29487"/>
</dbReference>
<dbReference type="OMA" id="GSYVEMQ"/>
<evidence type="ECO:0000256" key="1">
    <source>
        <dbReference type="ARBA" id="ARBA00004049"/>
    </source>
</evidence>
<dbReference type="Proteomes" id="UP000002051">
    <property type="component" value="Chromosome 5"/>
</dbReference>
<dbReference type="GO" id="GO:0003700">
    <property type="term" value="F:DNA-binding transcription factor activity"/>
    <property type="evidence" value="ECO:0007669"/>
    <property type="project" value="InterPro"/>
</dbReference>
<gene>
    <name evidence="11" type="primary">11426252</name>
    <name evidence="9" type="ordered locus">MTR_5g024070</name>
    <name evidence="10" type="ORF">MtrunA17_Chr5g0406901</name>
</gene>
<evidence type="ECO:0000256" key="2">
    <source>
        <dbReference type="ARBA" id="ARBA00023015"/>
    </source>
</evidence>
<dbReference type="Proteomes" id="UP000265566">
    <property type="component" value="Chromosome 5"/>
</dbReference>
<evidence type="ECO:0000313" key="13">
    <source>
        <dbReference type="Proteomes" id="UP000265566"/>
    </source>
</evidence>